<dbReference type="PANTHER" id="PTHR12385">
    <property type="entry name" value="CHOLINE TRANSPORTER-LIKE (SLC FAMILY 44)"/>
    <property type="match status" value="1"/>
</dbReference>
<keyword evidence="4 6" id="KW-1133">Transmembrane helix</keyword>
<evidence type="ECO:0000256" key="4">
    <source>
        <dbReference type="ARBA" id="ARBA00022989"/>
    </source>
</evidence>
<gene>
    <name evidence="8" type="ORF">K402DRAFT_347654</name>
</gene>
<evidence type="ECO:0000313" key="9">
    <source>
        <dbReference type="Proteomes" id="UP000800041"/>
    </source>
</evidence>
<organism evidence="8 9">
    <name type="scientific">Aulographum hederae CBS 113979</name>
    <dbReference type="NCBI Taxonomy" id="1176131"/>
    <lineage>
        <taxon>Eukaryota</taxon>
        <taxon>Fungi</taxon>
        <taxon>Dikarya</taxon>
        <taxon>Ascomycota</taxon>
        <taxon>Pezizomycotina</taxon>
        <taxon>Dothideomycetes</taxon>
        <taxon>Pleosporomycetidae</taxon>
        <taxon>Aulographales</taxon>
        <taxon>Aulographaceae</taxon>
    </lineage>
</organism>
<dbReference type="InterPro" id="IPR007603">
    <property type="entry name" value="Choline_transptr-like"/>
</dbReference>
<dbReference type="GO" id="GO:0005886">
    <property type="term" value="C:plasma membrane"/>
    <property type="evidence" value="ECO:0007669"/>
    <property type="project" value="UniProtKB-SubCell"/>
</dbReference>
<feature type="transmembrane region" description="Helical" evidence="6">
    <location>
        <begin position="297"/>
        <end position="320"/>
    </location>
</feature>
<name>A0A6G1HBV9_9PEZI</name>
<evidence type="ECO:0000256" key="1">
    <source>
        <dbReference type="ARBA" id="ARBA00004141"/>
    </source>
</evidence>
<feature type="transmembrane region" description="Helical" evidence="6">
    <location>
        <begin position="341"/>
        <end position="362"/>
    </location>
</feature>
<feature type="transmembrane region" description="Helical" evidence="6">
    <location>
        <begin position="706"/>
        <end position="726"/>
    </location>
</feature>
<feature type="region of interest" description="Disordered" evidence="7">
    <location>
        <begin position="113"/>
        <end position="286"/>
    </location>
</feature>
<feature type="compositionally biased region" description="Basic and acidic residues" evidence="7">
    <location>
        <begin position="23"/>
        <end position="36"/>
    </location>
</feature>
<keyword evidence="9" id="KW-1185">Reference proteome</keyword>
<feature type="transmembrane region" description="Helical" evidence="6">
    <location>
        <begin position="368"/>
        <end position="389"/>
    </location>
</feature>
<dbReference type="OrthoDB" id="420519at2759"/>
<reference evidence="8" key="1">
    <citation type="journal article" date="2020" name="Stud. Mycol.">
        <title>101 Dothideomycetes genomes: a test case for predicting lifestyles and emergence of pathogens.</title>
        <authorList>
            <person name="Haridas S."/>
            <person name="Albert R."/>
            <person name="Binder M."/>
            <person name="Bloem J."/>
            <person name="Labutti K."/>
            <person name="Salamov A."/>
            <person name="Andreopoulos B."/>
            <person name="Baker S."/>
            <person name="Barry K."/>
            <person name="Bills G."/>
            <person name="Bluhm B."/>
            <person name="Cannon C."/>
            <person name="Castanera R."/>
            <person name="Culley D."/>
            <person name="Daum C."/>
            <person name="Ezra D."/>
            <person name="Gonzalez J."/>
            <person name="Henrissat B."/>
            <person name="Kuo A."/>
            <person name="Liang C."/>
            <person name="Lipzen A."/>
            <person name="Lutzoni F."/>
            <person name="Magnuson J."/>
            <person name="Mondo S."/>
            <person name="Nolan M."/>
            <person name="Ohm R."/>
            <person name="Pangilinan J."/>
            <person name="Park H.-J."/>
            <person name="Ramirez L."/>
            <person name="Alfaro M."/>
            <person name="Sun H."/>
            <person name="Tritt A."/>
            <person name="Yoshinaga Y."/>
            <person name="Zwiers L.-H."/>
            <person name="Turgeon B."/>
            <person name="Goodwin S."/>
            <person name="Spatafora J."/>
            <person name="Crous P."/>
            <person name="Grigoriev I."/>
        </authorList>
    </citation>
    <scope>NUCLEOTIDE SEQUENCE</scope>
    <source>
        <strain evidence="8">CBS 113979</strain>
    </source>
</reference>
<feature type="transmembrane region" description="Helical" evidence="6">
    <location>
        <begin position="490"/>
        <end position="509"/>
    </location>
</feature>
<comment type="similarity">
    <text evidence="2 6">Belongs to the CTL (choline transporter-like) family.</text>
</comment>
<dbReference type="Pfam" id="PF04515">
    <property type="entry name" value="Choline_transpo"/>
    <property type="match status" value="1"/>
</dbReference>
<comment type="function">
    <text evidence="6">Probably involved in transport through the plasma membrane.</text>
</comment>
<comment type="subcellular location">
    <subcellularLocation>
        <location evidence="6">Cell membrane</location>
        <topology evidence="6">Multi-pass membrane protein</topology>
    </subcellularLocation>
    <subcellularLocation>
        <location evidence="1">Membrane</location>
        <topology evidence="1">Multi-pass membrane protein</topology>
    </subcellularLocation>
</comment>
<keyword evidence="5 6" id="KW-0472">Membrane</keyword>
<feature type="compositionally biased region" description="Polar residues" evidence="7">
    <location>
        <begin position="56"/>
        <end position="68"/>
    </location>
</feature>
<evidence type="ECO:0000256" key="3">
    <source>
        <dbReference type="ARBA" id="ARBA00022692"/>
    </source>
</evidence>
<dbReference type="Proteomes" id="UP000800041">
    <property type="component" value="Unassembled WGS sequence"/>
</dbReference>
<evidence type="ECO:0000256" key="6">
    <source>
        <dbReference type="RuleBase" id="RU368066"/>
    </source>
</evidence>
<feature type="transmembrane region" description="Helical" evidence="6">
    <location>
        <begin position="556"/>
        <end position="577"/>
    </location>
</feature>
<sequence>MFSEYASKFLAQSQSRLFPPDQSQERPPRNPLDRPRGAHPRNTANRSYLVRPTMPSPYQNTTASQATRFQVPFASRTSNAPAPLFYSATDDFREESDGEEHEREVADYYALQKSRRHFGASNLSESSEADDEYARASPLEQSREEEDVSASNFRHGRGIRSSWKGGKASTRGRAPGVDTVREMSEREQSVNTDASSKGKGNLVDVELASTIRESEQSSEFEHGYQGMDETQDDNPPAFQQFRNPLRKSNAPDKIQWIPRETDEETALQRPRPPSPSESVPPGADFISPSDSPRHDPFWAALYCISMVAMFASFFLVWLHTSAPDRKHPLGDTIYSTLNSSFYLLCQDTLAAVIVAVLWVFVFRSYAAPFIYLIVVAVPVILFSFTIYPFVSSYKGRWHGDSVQDRMMRWASIVPLVGTFLWCFMVYQNRVHLARAVGMLEFVTKILAASPNLVLVGFAALVTFVFWSFIWILMFTRVFLGGHLSNAKNMFIIDGGTWWLGVFFVLVYLWTTSVISGIQRATSAATVSQWYFHRLQVPAPSSNDVVKASLNHATSTILGTICLSTLLSLLVRLPLLLLPRRVTGPIVMAVYALMPTPIATLTNPLALTYAAIHSQPLAQAARSLTNMPFVNAMSPTTTLGPSSGNKPGYGRGSHTSGVLPYRLAKMILHATRWIMSLCLLFGTWVITSRDLELAAGPGIAGRAKGSLYAWVVGFVAGAIGWGVLGAMEGVMIGVLDAVVVCWGSEMGVGGGDGQGEVRYCREAGELFGES</sequence>
<dbReference type="AlphaFoldDB" id="A0A6G1HBV9"/>
<feature type="transmembrane region" description="Helical" evidence="6">
    <location>
        <begin position="669"/>
        <end position="686"/>
    </location>
</feature>
<evidence type="ECO:0000313" key="8">
    <source>
        <dbReference type="EMBL" id="KAF1990701.1"/>
    </source>
</evidence>
<dbReference type="GO" id="GO:0022857">
    <property type="term" value="F:transmembrane transporter activity"/>
    <property type="evidence" value="ECO:0007669"/>
    <property type="project" value="UniProtKB-UniRule"/>
</dbReference>
<feature type="compositionally biased region" description="Basic and acidic residues" evidence="7">
    <location>
        <begin position="179"/>
        <end position="188"/>
    </location>
</feature>
<feature type="compositionally biased region" description="Basic and acidic residues" evidence="7">
    <location>
        <begin position="212"/>
        <end position="222"/>
    </location>
</feature>
<feature type="region of interest" description="Disordered" evidence="7">
    <location>
        <begin position="1"/>
        <end position="84"/>
    </location>
</feature>
<protein>
    <recommendedName>
        <fullName evidence="6">Protein PNS1</fullName>
    </recommendedName>
</protein>
<proteinExistence type="inferred from homology"/>
<dbReference type="EMBL" id="ML977141">
    <property type="protein sequence ID" value="KAF1990701.1"/>
    <property type="molecule type" value="Genomic_DNA"/>
</dbReference>
<evidence type="ECO:0000256" key="2">
    <source>
        <dbReference type="ARBA" id="ARBA00007168"/>
    </source>
</evidence>
<feature type="transmembrane region" description="Helical" evidence="6">
    <location>
        <begin position="409"/>
        <end position="426"/>
    </location>
</feature>
<accession>A0A6G1HBV9</accession>
<keyword evidence="3 6" id="KW-0812">Transmembrane</keyword>
<evidence type="ECO:0000256" key="5">
    <source>
        <dbReference type="ARBA" id="ARBA00023136"/>
    </source>
</evidence>
<feature type="transmembrane region" description="Helical" evidence="6">
    <location>
        <begin position="452"/>
        <end position="478"/>
    </location>
</feature>
<evidence type="ECO:0000256" key="7">
    <source>
        <dbReference type="SAM" id="MobiDB-lite"/>
    </source>
</evidence>
<dbReference type="PANTHER" id="PTHR12385:SF88">
    <property type="entry name" value="CHOLINE TRANSPORTER-LIKE PROTEIN CTL1"/>
    <property type="match status" value="1"/>
</dbReference>